<keyword evidence="3" id="KW-1185">Reference proteome</keyword>
<reference evidence="2" key="2">
    <citation type="submission" date="2021-03" db="UniProtKB">
        <authorList>
            <consortium name="EnsemblPlants"/>
        </authorList>
    </citation>
    <scope>IDENTIFICATION</scope>
</reference>
<dbReference type="Pfam" id="PF03478">
    <property type="entry name" value="Beta-prop_KIB1-4"/>
    <property type="match status" value="1"/>
</dbReference>
<dbReference type="EnsemblPlants" id="AUR62005639-RA">
    <property type="protein sequence ID" value="AUR62005639-RA:cds"/>
    <property type="gene ID" value="AUR62005639"/>
</dbReference>
<name>A0A803L1A1_CHEQI</name>
<reference evidence="2" key="1">
    <citation type="journal article" date="2017" name="Nature">
        <title>The genome of Chenopodium quinoa.</title>
        <authorList>
            <person name="Jarvis D.E."/>
            <person name="Ho Y.S."/>
            <person name="Lightfoot D.J."/>
            <person name="Schmoeckel S.M."/>
            <person name="Li B."/>
            <person name="Borm T.J.A."/>
            <person name="Ohyanagi H."/>
            <person name="Mineta K."/>
            <person name="Michell C.T."/>
            <person name="Saber N."/>
            <person name="Kharbatia N.M."/>
            <person name="Rupper R.R."/>
            <person name="Sharp A.R."/>
            <person name="Dally N."/>
            <person name="Boughton B.A."/>
            <person name="Woo Y.H."/>
            <person name="Gao G."/>
            <person name="Schijlen E.G.W.M."/>
            <person name="Guo X."/>
            <person name="Momin A.A."/>
            <person name="Negrao S."/>
            <person name="Al-Babili S."/>
            <person name="Gehring C."/>
            <person name="Roessner U."/>
            <person name="Jung C."/>
            <person name="Murphy K."/>
            <person name="Arold S.T."/>
            <person name="Gojobori T."/>
            <person name="van der Linden C.G."/>
            <person name="van Loo E.N."/>
            <person name="Jellen E.N."/>
            <person name="Maughan P.J."/>
            <person name="Tester M."/>
        </authorList>
    </citation>
    <scope>NUCLEOTIDE SEQUENCE [LARGE SCALE GENOMIC DNA]</scope>
    <source>
        <strain evidence="2">cv. PI 614886</strain>
    </source>
</reference>
<dbReference type="InterPro" id="IPR050942">
    <property type="entry name" value="F-box_BR-signaling"/>
</dbReference>
<dbReference type="PANTHER" id="PTHR44259">
    <property type="entry name" value="OS07G0183000 PROTEIN-RELATED"/>
    <property type="match status" value="1"/>
</dbReference>
<dbReference type="Gramene" id="AUR62005639-RA">
    <property type="protein sequence ID" value="AUR62005639-RA:cds"/>
    <property type="gene ID" value="AUR62005639"/>
</dbReference>
<evidence type="ECO:0000259" key="1">
    <source>
        <dbReference type="Pfam" id="PF03478"/>
    </source>
</evidence>
<dbReference type="PANTHER" id="PTHR44259:SF107">
    <property type="entry name" value="F-BOX PROTEIN SKIP23-LIKE"/>
    <property type="match status" value="1"/>
</dbReference>
<dbReference type="InterPro" id="IPR005174">
    <property type="entry name" value="KIB1-4_b-propeller"/>
</dbReference>
<proteinExistence type="predicted"/>
<sequence>MVGRKYEIGVFDTETLEQGTKVGDYLSWLLTLQRLVGFVDGHSMSPPPLYLLDQHGHQYQNPSYAHWTRTQQLSRDVLAKVQHLVNTSGLWTSDLEHRFDTCTLNAALLQLKRTLINPDTATQQAAIHSCNLTEIVRQVKLVSVIRRRPDKFILSANPSITSDFIVFLSLEGFLFVQRKIPAMLLYWKNGSDSWIPIVDPAIREDGQMIADDFDFESSFLESPCRDITFYQGEFYGVNFRGKVVKFNISQDSLYYTAITTLFIGEDDELWYYYLVESVGQLLAICQVYKGWLLAYTTRFEVLELDGEFNRVEEVNSLGNRAVFVGSNSSFSVEASVAHGFKPNCTITLMIM</sequence>
<protein>
    <recommendedName>
        <fullName evidence="1">KIB1-4 beta-propeller domain-containing protein</fullName>
    </recommendedName>
</protein>
<accession>A0A803L1A1</accession>
<feature type="domain" description="KIB1-4 beta-propeller" evidence="1">
    <location>
        <begin position="114"/>
        <end position="344"/>
    </location>
</feature>
<dbReference type="Proteomes" id="UP000596660">
    <property type="component" value="Unplaced"/>
</dbReference>
<organism evidence="2 3">
    <name type="scientific">Chenopodium quinoa</name>
    <name type="common">Quinoa</name>
    <dbReference type="NCBI Taxonomy" id="63459"/>
    <lineage>
        <taxon>Eukaryota</taxon>
        <taxon>Viridiplantae</taxon>
        <taxon>Streptophyta</taxon>
        <taxon>Embryophyta</taxon>
        <taxon>Tracheophyta</taxon>
        <taxon>Spermatophyta</taxon>
        <taxon>Magnoliopsida</taxon>
        <taxon>eudicotyledons</taxon>
        <taxon>Gunneridae</taxon>
        <taxon>Pentapetalae</taxon>
        <taxon>Caryophyllales</taxon>
        <taxon>Chenopodiaceae</taxon>
        <taxon>Chenopodioideae</taxon>
        <taxon>Atripliceae</taxon>
        <taxon>Chenopodium</taxon>
    </lineage>
</organism>
<evidence type="ECO:0000313" key="3">
    <source>
        <dbReference type="Proteomes" id="UP000596660"/>
    </source>
</evidence>
<dbReference type="AlphaFoldDB" id="A0A803L1A1"/>
<evidence type="ECO:0000313" key="2">
    <source>
        <dbReference type="EnsemblPlants" id="AUR62005639-RA:cds"/>
    </source>
</evidence>